<comment type="caution">
    <text evidence="2">The sequence shown here is derived from an EMBL/GenBank/DDBJ whole genome shotgun (WGS) entry which is preliminary data.</text>
</comment>
<name>A0A225V000_9STRA</name>
<evidence type="ECO:0000313" key="3">
    <source>
        <dbReference type="Proteomes" id="UP000198211"/>
    </source>
</evidence>
<dbReference type="Pfam" id="PF04937">
    <property type="entry name" value="DUF659"/>
    <property type="match status" value="1"/>
</dbReference>
<accession>A0A225V000</accession>
<feature type="non-terminal residue" evidence="2">
    <location>
        <position position="1"/>
    </location>
</feature>
<organism evidence="2 3">
    <name type="scientific">Phytophthora megakarya</name>
    <dbReference type="NCBI Taxonomy" id="4795"/>
    <lineage>
        <taxon>Eukaryota</taxon>
        <taxon>Sar</taxon>
        <taxon>Stramenopiles</taxon>
        <taxon>Oomycota</taxon>
        <taxon>Peronosporomycetes</taxon>
        <taxon>Peronosporales</taxon>
        <taxon>Peronosporaceae</taxon>
        <taxon>Phytophthora</taxon>
    </lineage>
</organism>
<dbReference type="AlphaFoldDB" id="A0A225V000"/>
<dbReference type="STRING" id="4795.A0A225V000"/>
<gene>
    <name evidence="2" type="ORF">PHMEG_00030592</name>
</gene>
<evidence type="ECO:0000313" key="2">
    <source>
        <dbReference type="EMBL" id="OWY98602.1"/>
    </source>
</evidence>
<protein>
    <submittedName>
        <fullName evidence="2">Transposase</fullName>
    </submittedName>
</protein>
<proteinExistence type="predicted"/>
<feature type="domain" description="DUF659" evidence="1">
    <location>
        <begin position="3"/>
        <end position="95"/>
    </location>
</feature>
<evidence type="ECO:0000259" key="1">
    <source>
        <dbReference type="Pfam" id="PF04937"/>
    </source>
</evidence>
<keyword evidence="3" id="KW-1185">Reference proteome</keyword>
<dbReference type="InterPro" id="IPR012337">
    <property type="entry name" value="RNaseH-like_sf"/>
</dbReference>
<dbReference type="OrthoDB" id="100722at2759"/>
<dbReference type="SUPFAM" id="SSF53098">
    <property type="entry name" value="Ribonuclease H-like"/>
    <property type="match status" value="1"/>
</dbReference>
<dbReference type="Proteomes" id="UP000198211">
    <property type="component" value="Unassembled WGS sequence"/>
</dbReference>
<reference evidence="3" key="1">
    <citation type="submission" date="2017-03" db="EMBL/GenBank/DDBJ databases">
        <title>Phytopthora megakarya and P. palmivora, two closely related causual agents of cacao black pod achieved similar genome size and gene model numbers by different mechanisms.</title>
        <authorList>
            <person name="Ali S."/>
            <person name="Shao J."/>
            <person name="Larry D.J."/>
            <person name="Kronmiller B."/>
            <person name="Shen D."/>
            <person name="Strem M.D."/>
            <person name="Melnick R.L."/>
            <person name="Guiltinan M.J."/>
            <person name="Tyler B.M."/>
            <person name="Meinhardt L.W."/>
            <person name="Bailey B.A."/>
        </authorList>
    </citation>
    <scope>NUCLEOTIDE SEQUENCE [LARGE SCALE GENOMIC DNA]</scope>
    <source>
        <strain evidence="3">zdho120</strain>
    </source>
</reference>
<sequence>NLTVFLETVYTGSTSPDAVVLVGDLSRILAKLPFLTVAAVVTDNTATNRLVWRKMQREHPKIFFHGCVSHTLHLVVKDLVHRLPCLKKLEDDCRKIVHFFMNNWQLWSELKRLQRMEGKNVLVLPADTRWGTIEQCFRSVLSSEKILNAFVSSRGFL</sequence>
<dbReference type="EMBL" id="NBNE01009249">
    <property type="protein sequence ID" value="OWY98602.1"/>
    <property type="molecule type" value="Genomic_DNA"/>
</dbReference>
<dbReference type="InterPro" id="IPR007021">
    <property type="entry name" value="DUF659"/>
</dbReference>